<proteinExistence type="inferred from homology"/>
<comment type="subcellular location">
    <subcellularLocation>
        <location evidence="1">Cell membrane</location>
        <topology evidence="1">Multi-pass membrane protein</topology>
    </subcellularLocation>
</comment>
<dbReference type="RefSeq" id="WP_153538560.1">
    <property type="nucleotide sequence ID" value="NZ_WEGH01000004.1"/>
</dbReference>
<dbReference type="Proteomes" id="UP000487268">
    <property type="component" value="Unassembled WGS sequence"/>
</dbReference>
<reference evidence="10 11" key="1">
    <citation type="submission" date="2019-10" db="EMBL/GenBank/DDBJ databases">
        <title>Actinomadura rubteroloni sp. nov. and Actinomadura macrotermitis sp. nov., isolated from the gut of fungus growing-termite Macrotermes natalensis.</title>
        <authorList>
            <person name="Benndorf R."/>
            <person name="Martin K."/>
            <person name="Kuefner M."/>
            <person name="De Beer W."/>
            <person name="Kaster A.-K."/>
            <person name="Vollmers J."/>
            <person name="Poulsen M."/>
            <person name="Beemelmanns C."/>
        </authorList>
    </citation>
    <scope>NUCLEOTIDE SEQUENCE [LARGE SCALE GENOMIC DNA]</scope>
    <source>
        <strain evidence="10 11">RB68</strain>
    </source>
</reference>
<evidence type="ECO:0000256" key="2">
    <source>
        <dbReference type="ARBA" id="ARBA00010157"/>
    </source>
</evidence>
<evidence type="ECO:0000256" key="7">
    <source>
        <dbReference type="SAM" id="MobiDB-lite"/>
    </source>
</evidence>
<comment type="caution">
    <text evidence="10">The sequence shown here is derived from an EMBL/GenBank/DDBJ whole genome shotgun (WGS) entry which is preliminary data.</text>
</comment>
<dbReference type="EMBL" id="WEGH01000004">
    <property type="protein sequence ID" value="MQY07993.1"/>
    <property type="molecule type" value="Genomic_DNA"/>
</dbReference>
<keyword evidence="5 8" id="KW-1133">Transmembrane helix</keyword>
<evidence type="ECO:0000256" key="5">
    <source>
        <dbReference type="ARBA" id="ARBA00022989"/>
    </source>
</evidence>
<dbReference type="GO" id="GO:0005886">
    <property type="term" value="C:plasma membrane"/>
    <property type="evidence" value="ECO:0007669"/>
    <property type="project" value="UniProtKB-SubCell"/>
</dbReference>
<feature type="transmembrane region" description="Helical" evidence="8">
    <location>
        <begin position="229"/>
        <end position="251"/>
    </location>
</feature>
<gene>
    <name evidence="10" type="ORF">ACRB68_60950</name>
</gene>
<evidence type="ECO:0000256" key="4">
    <source>
        <dbReference type="ARBA" id="ARBA00022692"/>
    </source>
</evidence>
<feature type="transmembrane region" description="Helical" evidence="8">
    <location>
        <begin position="647"/>
        <end position="667"/>
    </location>
</feature>
<dbReference type="OrthoDB" id="2365435at2"/>
<organism evidence="10 11">
    <name type="scientific">Actinomadura macrotermitis</name>
    <dbReference type="NCBI Taxonomy" id="2585200"/>
    <lineage>
        <taxon>Bacteria</taxon>
        <taxon>Bacillati</taxon>
        <taxon>Actinomycetota</taxon>
        <taxon>Actinomycetes</taxon>
        <taxon>Streptosporangiales</taxon>
        <taxon>Thermomonosporaceae</taxon>
        <taxon>Actinomadura</taxon>
    </lineage>
</organism>
<evidence type="ECO:0000259" key="9">
    <source>
        <dbReference type="Pfam" id="PF03176"/>
    </source>
</evidence>
<sequence>MSRLGRHARWLVPALILLVWFVGVGPLGKYTGMLGDVQRNDETSFLPAGAESTRVGKLEKGFTDPGVVPLIVMWEATGPDRLTAGQRDAAGRALQAVGRLGVTAEPPSPPLPSPDGRALQAVVPLRQGGEPDQVVERIDGALPAVPGTRTYLAGPAAARADLSRAFAGIDGILLMVALGVVLVILLLVYRSPVLPLVVIAGAVLALALAGAVVYALADHGVLDLNGQTQGILFILVVGAATDYALLLAARARQELATGVGRWAAVGTAWRRSLAPITASALTVALGLLTLLFSDLNSNRALGPVAAIGVACALVSVLTFLPAALVLLGRFAYWPVHLRTAGPGDAAGSGVWRRVAALIARHPRRVWAVTAVVLVACALPLPTLKAGGIAQSEAFLNPEPSVRGQQALARHFPAGTGDPAVIITRASAAQQVAEAARRTPGVSAVRPVTEGGHAGPPGAPKVVGGRVQLEATLTEPPDSVAANHTVRRLRDAVRGVPGADALVGGYTATRYDTQAASRRDRLVVIPIALVVITLILALLLRALVAPLLLVATVVLSFAATLGVSALAFNHLFGFPGADPAVPLFGFVFLVALGVDYNIFLMTRVREEAHRHGTREGVLRGLVATGGVITSAGVVLAATFGALAVIPLIFLAQIAFIVAFGVLLDTLAVRSLLVPALVRDLGERTWWPGRPAGPAGPPHR</sequence>
<evidence type="ECO:0000313" key="11">
    <source>
        <dbReference type="Proteomes" id="UP000487268"/>
    </source>
</evidence>
<dbReference type="SUPFAM" id="SSF82866">
    <property type="entry name" value="Multidrug efflux transporter AcrB transmembrane domain"/>
    <property type="match status" value="2"/>
</dbReference>
<dbReference type="PANTHER" id="PTHR33406">
    <property type="entry name" value="MEMBRANE PROTEIN MJ1562-RELATED"/>
    <property type="match status" value="1"/>
</dbReference>
<feature type="domain" description="Membrane transport protein MMPL" evidence="9">
    <location>
        <begin position="45"/>
        <end position="364"/>
    </location>
</feature>
<keyword evidence="4 8" id="KW-0812">Transmembrane</keyword>
<evidence type="ECO:0000256" key="8">
    <source>
        <dbReference type="SAM" id="Phobius"/>
    </source>
</evidence>
<keyword evidence="6 8" id="KW-0472">Membrane</keyword>
<feature type="transmembrane region" description="Helical" evidence="8">
    <location>
        <begin position="304"/>
        <end position="328"/>
    </location>
</feature>
<protein>
    <recommendedName>
        <fullName evidence="9">Membrane transport protein MMPL domain-containing protein</fullName>
    </recommendedName>
</protein>
<name>A0A7K0C3J5_9ACTN</name>
<evidence type="ECO:0000313" key="10">
    <source>
        <dbReference type="EMBL" id="MQY07993.1"/>
    </source>
</evidence>
<feature type="transmembrane region" description="Helical" evidence="8">
    <location>
        <begin position="196"/>
        <end position="217"/>
    </location>
</feature>
<dbReference type="Gene3D" id="1.20.1640.10">
    <property type="entry name" value="Multidrug efflux transporter AcrB transmembrane domain"/>
    <property type="match status" value="2"/>
</dbReference>
<accession>A0A7K0C3J5</accession>
<evidence type="ECO:0000256" key="3">
    <source>
        <dbReference type="ARBA" id="ARBA00022475"/>
    </source>
</evidence>
<feature type="domain" description="Membrane transport protein MMPL" evidence="9">
    <location>
        <begin position="460"/>
        <end position="686"/>
    </location>
</feature>
<feature type="region of interest" description="Disordered" evidence="7">
    <location>
        <begin position="437"/>
        <end position="460"/>
    </location>
</feature>
<dbReference type="InterPro" id="IPR050545">
    <property type="entry name" value="Mycobact_MmpL"/>
</dbReference>
<dbReference type="AlphaFoldDB" id="A0A7K0C3J5"/>
<evidence type="ECO:0000256" key="6">
    <source>
        <dbReference type="ARBA" id="ARBA00023136"/>
    </source>
</evidence>
<feature type="transmembrane region" description="Helical" evidence="8">
    <location>
        <begin position="620"/>
        <end position="641"/>
    </location>
</feature>
<feature type="transmembrane region" description="Helical" evidence="8">
    <location>
        <begin position="165"/>
        <end position="189"/>
    </location>
</feature>
<evidence type="ECO:0000256" key="1">
    <source>
        <dbReference type="ARBA" id="ARBA00004651"/>
    </source>
</evidence>
<feature type="transmembrane region" description="Helical" evidence="8">
    <location>
        <begin position="272"/>
        <end position="292"/>
    </location>
</feature>
<feature type="transmembrane region" description="Helical" evidence="8">
    <location>
        <begin position="365"/>
        <end position="383"/>
    </location>
</feature>
<dbReference type="InterPro" id="IPR004869">
    <property type="entry name" value="MMPL_dom"/>
</dbReference>
<feature type="transmembrane region" description="Helical" evidence="8">
    <location>
        <begin position="546"/>
        <end position="567"/>
    </location>
</feature>
<comment type="similarity">
    <text evidence="2">Belongs to the resistance-nodulation-cell division (RND) (TC 2.A.6) family. MmpL subfamily.</text>
</comment>
<feature type="transmembrane region" description="Helical" evidence="8">
    <location>
        <begin position="579"/>
        <end position="599"/>
    </location>
</feature>
<keyword evidence="3" id="KW-1003">Cell membrane</keyword>
<keyword evidence="11" id="KW-1185">Reference proteome</keyword>
<feature type="transmembrane region" description="Helical" evidence="8">
    <location>
        <begin position="521"/>
        <end position="539"/>
    </location>
</feature>
<dbReference type="PANTHER" id="PTHR33406:SF6">
    <property type="entry name" value="MEMBRANE PROTEIN YDGH-RELATED"/>
    <property type="match status" value="1"/>
</dbReference>
<dbReference type="Pfam" id="PF03176">
    <property type="entry name" value="MMPL"/>
    <property type="match status" value="2"/>
</dbReference>